<evidence type="ECO:0000256" key="1">
    <source>
        <dbReference type="ARBA" id="ARBA00000098"/>
    </source>
</evidence>
<evidence type="ECO:0000256" key="3">
    <source>
        <dbReference type="ARBA" id="ARBA00010136"/>
    </source>
</evidence>
<evidence type="ECO:0000256" key="6">
    <source>
        <dbReference type="ARBA" id="ARBA00022438"/>
    </source>
</evidence>
<dbReference type="Gene3D" id="2.60.40.1730">
    <property type="entry name" value="tricorn interacting facor f3 domain"/>
    <property type="match status" value="1"/>
</dbReference>
<dbReference type="Gene3D" id="1.10.390.10">
    <property type="entry name" value="Neutral Protease Domain 2"/>
    <property type="match status" value="1"/>
</dbReference>
<evidence type="ECO:0000256" key="10">
    <source>
        <dbReference type="ARBA" id="ARBA00022833"/>
    </source>
</evidence>
<proteinExistence type="inferred from homology"/>
<feature type="domain" description="Aminopeptidase N-like N-terminal" evidence="17">
    <location>
        <begin position="55"/>
        <end position="220"/>
    </location>
</feature>
<feature type="domain" description="Peptidase M1 membrane alanine aminopeptidase" evidence="16">
    <location>
        <begin position="265"/>
        <end position="465"/>
    </location>
</feature>
<dbReference type="Pfam" id="PF17900">
    <property type="entry name" value="Peptidase_M1_N"/>
    <property type="match status" value="1"/>
</dbReference>
<keyword evidence="10" id="KW-0862">Zinc</keyword>
<evidence type="ECO:0000256" key="7">
    <source>
        <dbReference type="ARBA" id="ARBA00022670"/>
    </source>
</evidence>
<keyword evidence="19" id="KW-1185">Reference proteome</keyword>
<dbReference type="GO" id="GO:0016020">
    <property type="term" value="C:membrane"/>
    <property type="evidence" value="ECO:0007669"/>
    <property type="project" value="TreeGrafter"/>
</dbReference>
<dbReference type="InterPro" id="IPR014782">
    <property type="entry name" value="Peptidase_M1_dom"/>
</dbReference>
<gene>
    <name evidence="18" type="ORF">HNR67_003822</name>
</gene>
<protein>
    <recommendedName>
        <fullName evidence="5">Aminopeptidase N</fullName>
        <ecNumber evidence="4">3.4.11.2</ecNumber>
    </recommendedName>
    <alternativeName>
        <fullName evidence="12">Alanine aminopeptidase</fullName>
    </alternativeName>
    <alternativeName>
        <fullName evidence="13">Lysyl aminopeptidase</fullName>
    </alternativeName>
</protein>
<reference evidence="18 19" key="1">
    <citation type="submission" date="2020-08" db="EMBL/GenBank/DDBJ databases">
        <title>Sequencing the genomes of 1000 actinobacteria strains.</title>
        <authorList>
            <person name="Klenk H.-P."/>
        </authorList>
    </citation>
    <scope>NUCLEOTIDE SEQUENCE [LARGE SCALE GENOMIC DNA]</scope>
    <source>
        <strain evidence="18 19">DSM 44230</strain>
    </source>
</reference>
<dbReference type="PRINTS" id="PR00756">
    <property type="entry name" value="ALADIPTASE"/>
</dbReference>
<dbReference type="SUPFAM" id="SSF55486">
    <property type="entry name" value="Metalloproteases ('zincins'), catalytic domain"/>
    <property type="match status" value="1"/>
</dbReference>
<dbReference type="EMBL" id="JACHMH010000001">
    <property type="protein sequence ID" value="MBB4677704.1"/>
    <property type="molecule type" value="Genomic_DNA"/>
</dbReference>
<evidence type="ECO:0000256" key="15">
    <source>
        <dbReference type="SAM" id="SignalP"/>
    </source>
</evidence>
<comment type="similarity">
    <text evidence="3">Belongs to the peptidase M1 family.</text>
</comment>
<dbReference type="GO" id="GO:0005737">
    <property type="term" value="C:cytoplasm"/>
    <property type="evidence" value="ECO:0007669"/>
    <property type="project" value="TreeGrafter"/>
</dbReference>
<dbReference type="PANTHER" id="PTHR11533">
    <property type="entry name" value="PROTEASE M1 ZINC METALLOPROTEASE"/>
    <property type="match status" value="1"/>
</dbReference>
<dbReference type="GO" id="GO:0006508">
    <property type="term" value="P:proteolysis"/>
    <property type="evidence" value="ECO:0007669"/>
    <property type="project" value="UniProtKB-KW"/>
</dbReference>
<dbReference type="EC" id="3.4.11.2" evidence="4"/>
<dbReference type="GO" id="GO:0070006">
    <property type="term" value="F:metalloaminopeptidase activity"/>
    <property type="evidence" value="ECO:0007669"/>
    <property type="project" value="TreeGrafter"/>
</dbReference>
<dbReference type="Proteomes" id="UP000533598">
    <property type="component" value="Unassembled WGS sequence"/>
</dbReference>
<dbReference type="InterPro" id="IPR045357">
    <property type="entry name" value="Aminopeptidase_N-like_N"/>
</dbReference>
<evidence type="ECO:0000256" key="8">
    <source>
        <dbReference type="ARBA" id="ARBA00022723"/>
    </source>
</evidence>
<dbReference type="InterPro" id="IPR027268">
    <property type="entry name" value="Peptidase_M4/M1_CTD_sf"/>
</dbReference>
<dbReference type="GO" id="GO:0008270">
    <property type="term" value="F:zinc ion binding"/>
    <property type="evidence" value="ECO:0007669"/>
    <property type="project" value="InterPro"/>
</dbReference>
<evidence type="ECO:0000256" key="12">
    <source>
        <dbReference type="ARBA" id="ARBA00029811"/>
    </source>
</evidence>
<evidence type="ECO:0000313" key="18">
    <source>
        <dbReference type="EMBL" id="MBB4677704.1"/>
    </source>
</evidence>
<comment type="catalytic activity">
    <reaction evidence="1">
        <text>Release of an N-terminal amino acid, Xaa-|-Yaa- from a peptide, amide or arylamide. Xaa is preferably Ala, but may be most amino acids including Pro (slow action). When a terminal hydrophobic residue is followed by a prolyl residue, the two may be released as an intact Xaa-Pro dipeptide.</text>
        <dbReference type="EC" id="3.4.11.2"/>
    </reaction>
</comment>
<dbReference type="InterPro" id="IPR042097">
    <property type="entry name" value="Aminopeptidase_N-like_N_sf"/>
</dbReference>
<keyword evidence="8" id="KW-0479">Metal-binding</keyword>
<evidence type="ECO:0000313" key="19">
    <source>
        <dbReference type="Proteomes" id="UP000533598"/>
    </source>
</evidence>
<dbReference type="GO" id="GO:0005615">
    <property type="term" value="C:extracellular space"/>
    <property type="evidence" value="ECO:0007669"/>
    <property type="project" value="TreeGrafter"/>
</dbReference>
<dbReference type="GO" id="GO:0043171">
    <property type="term" value="P:peptide catabolic process"/>
    <property type="evidence" value="ECO:0007669"/>
    <property type="project" value="TreeGrafter"/>
</dbReference>
<accession>A0A7W7CDT4</accession>
<evidence type="ECO:0000256" key="4">
    <source>
        <dbReference type="ARBA" id="ARBA00012564"/>
    </source>
</evidence>
<evidence type="ECO:0000256" key="2">
    <source>
        <dbReference type="ARBA" id="ARBA00001947"/>
    </source>
</evidence>
<dbReference type="CDD" id="cd09603">
    <property type="entry name" value="M1_APN_like"/>
    <property type="match status" value="1"/>
</dbReference>
<evidence type="ECO:0000256" key="13">
    <source>
        <dbReference type="ARBA" id="ARBA00031533"/>
    </source>
</evidence>
<feature type="signal peptide" evidence="15">
    <location>
        <begin position="1"/>
        <end position="28"/>
    </location>
</feature>
<evidence type="ECO:0000256" key="11">
    <source>
        <dbReference type="ARBA" id="ARBA00023049"/>
    </source>
</evidence>
<dbReference type="Pfam" id="PF01433">
    <property type="entry name" value="Peptidase_M1"/>
    <property type="match status" value="1"/>
</dbReference>
<dbReference type="RefSeq" id="WP_185003619.1">
    <property type="nucleotide sequence ID" value="NZ_BAAAUI010000023.1"/>
</dbReference>
<evidence type="ECO:0000259" key="16">
    <source>
        <dbReference type="Pfam" id="PF01433"/>
    </source>
</evidence>
<dbReference type="GO" id="GO:0016285">
    <property type="term" value="F:alanyl aminopeptidase activity"/>
    <property type="evidence" value="ECO:0007669"/>
    <property type="project" value="UniProtKB-EC"/>
</dbReference>
<keyword evidence="15" id="KW-0732">Signal</keyword>
<comment type="caution">
    <text evidence="18">The sequence shown here is derived from an EMBL/GenBank/DDBJ whole genome shotgun (WGS) entry which is preliminary data.</text>
</comment>
<feature type="chain" id="PRO_5031366569" description="Aminopeptidase N" evidence="15">
    <location>
        <begin position="29"/>
        <end position="484"/>
    </location>
</feature>
<keyword evidence="7" id="KW-0645">Protease</keyword>
<dbReference type="PANTHER" id="PTHR11533:SF174">
    <property type="entry name" value="PUROMYCIN-SENSITIVE AMINOPEPTIDASE-RELATED"/>
    <property type="match status" value="1"/>
</dbReference>
<evidence type="ECO:0000256" key="5">
    <source>
        <dbReference type="ARBA" id="ARBA00015611"/>
    </source>
</evidence>
<dbReference type="AlphaFoldDB" id="A0A7W7CDT4"/>
<dbReference type="InterPro" id="IPR050344">
    <property type="entry name" value="Peptidase_M1_aminopeptidases"/>
</dbReference>
<organism evidence="18 19">
    <name type="scientific">Crossiella cryophila</name>
    <dbReference type="NCBI Taxonomy" id="43355"/>
    <lineage>
        <taxon>Bacteria</taxon>
        <taxon>Bacillati</taxon>
        <taxon>Actinomycetota</taxon>
        <taxon>Actinomycetes</taxon>
        <taxon>Pseudonocardiales</taxon>
        <taxon>Pseudonocardiaceae</taxon>
        <taxon>Crossiella</taxon>
    </lineage>
</organism>
<keyword evidence="9" id="KW-0378">Hydrolase</keyword>
<sequence>MSGSSRRAAALLLVTASALTIGIAPASAAPTFTPGSPGVGDRLLPGLGNGGYDAEEYTVDFRFEPGVTTMAGRTTMTARATQNLSRFNLDFAGGVVHKVRVDGRRAEFRLEGEELVITPARPVRAGRGFAVEVEYTADRAAKVPSPVDETAGWSKLADGGFALWSQPDRAHMFFPVNDHPSDKARFTYRVDAPEGWTVLANGIRTGERTAGGRTVVTHRTVHPITSQVAQLAVGKFDLVTGTGPHGLPLRSAVTTGKVEQVRPALDRISGHLAWLEQRIGRPFPLETYGVLGLDGNRPMHTDALETATLSTFLTRSLTELEQTEPVMVHEAAHQWFGNSISFRSYEDVWLSEGFATYFGQLWEQEHGGTSVPDSLRRIYGADQEARTALGSIVVSNEPKGIFGLARAGGALVVYALRQAAGEQTFQRILQAFLDRHRDRTASTADFERVVTETAGPEIAGVLRDWLHSPTTPPMPGHPDWKPGS</sequence>
<comment type="cofactor">
    <cofactor evidence="2">
        <name>Zn(2+)</name>
        <dbReference type="ChEBI" id="CHEBI:29105"/>
    </cofactor>
</comment>
<evidence type="ECO:0000256" key="9">
    <source>
        <dbReference type="ARBA" id="ARBA00022801"/>
    </source>
</evidence>
<feature type="region of interest" description="Disordered" evidence="14">
    <location>
        <begin position="465"/>
        <end position="484"/>
    </location>
</feature>
<evidence type="ECO:0000259" key="17">
    <source>
        <dbReference type="Pfam" id="PF17900"/>
    </source>
</evidence>
<dbReference type="SUPFAM" id="SSF63737">
    <property type="entry name" value="Leukotriene A4 hydrolase N-terminal domain"/>
    <property type="match status" value="1"/>
</dbReference>
<keyword evidence="11" id="KW-0482">Metalloprotease</keyword>
<dbReference type="GO" id="GO:0042277">
    <property type="term" value="F:peptide binding"/>
    <property type="evidence" value="ECO:0007669"/>
    <property type="project" value="TreeGrafter"/>
</dbReference>
<keyword evidence="6 18" id="KW-0031">Aminopeptidase</keyword>
<evidence type="ECO:0000256" key="14">
    <source>
        <dbReference type="SAM" id="MobiDB-lite"/>
    </source>
</evidence>
<dbReference type="InterPro" id="IPR001930">
    <property type="entry name" value="Peptidase_M1"/>
</dbReference>
<name>A0A7W7CDT4_9PSEU</name>